<sequence>PVVADSTRDERRVELVSSFLSKLQRAFTTLKAWEDFTDITRKSIAIDCAELITL</sequence>
<feature type="non-terminal residue" evidence="1">
    <location>
        <position position="1"/>
    </location>
</feature>
<evidence type="ECO:0000313" key="1">
    <source>
        <dbReference type="EMBL" id="KAH9324434.1"/>
    </source>
</evidence>
<evidence type="ECO:0000313" key="2">
    <source>
        <dbReference type="Proteomes" id="UP000824469"/>
    </source>
</evidence>
<accession>A0AA38GLU3</accession>
<comment type="caution">
    <text evidence="1">The sequence shown here is derived from an EMBL/GenBank/DDBJ whole genome shotgun (WGS) entry which is preliminary data.</text>
</comment>
<dbReference type="Proteomes" id="UP000824469">
    <property type="component" value="Unassembled WGS sequence"/>
</dbReference>
<feature type="non-terminal residue" evidence="1">
    <location>
        <position position="54"/>
    </location>
</feature>
<name>A0AA38GLU3_TAXCH</name>
<protein>
    <submittedName>
        <fullName evidence="1">Uncharacterized protein</fullName>
    </submittedName>
</protein>
<dbReference type="EMBL" id="JAHRHJ020000002">
    <property type="protein sequence ID" value="KAH9324434.1"/>
    <property type="molecule type" value="Genomic_DNA"/>
</dbReference>
<proteinExistence type="predicted"/>
<dbReference type="AlphaFoldDB" id="A0AA38GLU3"/>
<reference evidence="1 2" key="1">
    <citation type="journal article" date="2021" name="Nat. Plants">
        <title>The Taxus genome provides insights into paclitaxel biosynthesis.</title>
        <authorList>
            <person name="Xiong X."/>
            <person name="Gou J."/>
            <person name="Liao Q."/>
            <person name="Li Y."/>
            <person name="Zhou Q."/>
            <person name="Bi G."/>
            <person name="Li C."/>
            <person name="Du R."/>
            <person name="Wang X."/>
            <person name="Sun T."/>
            <person name="Guo L."/>
            <person name="Liang H."/>
            <person name="Lu P."/>
            <person name="Wu Y."/>
            <person name="Zhang Z."/>
            <person name="Ro D.K."/>
            <person name="Shang Y."/>
            <person name="Huang S."/>
            <person name="Yan J."/>
        </authorList>
    </citation>
    <scope>NUCLEOTIDE SEQUENCE [LARGE SCALE GENOMIC DNA]</scope>
    <source>
        <strain evidence="1">Ta-2019</strain>
    </source>
</reference>
<gene>
    <name evidence="1" type="ORF">KI387_004612</name>
</gene>
<keyword evidence="2" id="KW-1185">Reference proteome</keyword>
<organism evidence="1 2">
    <name type="scientific">Taxus chinensis</name>
    <name type="common">Chinese yew</name>
    <name type="synonym">Taxus wallichiana var. chinensis</name>
    <dbReference type="NCBI Taxonomy" id="29808"/>
    <lineage>
        <taxon>Eukaryota</taxon>
        <taxon>Viridiplantae</taxon>
        <taxon>Streptophyta</taxon>
        <taxon>Embryophyta</taxon>
        <taxon>Tracheophyta</taxon>
        <taxon>Spermatophyta</taxon>
        <taxon>Pinopsida</taxon>
        <taxon>Pinidae</taxon>
        <taxon>Conifers II</taxon>
        <taxon>Cupressales</taxon>
        <taxon>Taxaceae</taxon>
        <taxon>Taxus</taxon>
    </lineage>
</organism>